<dbReference type="Pfam" id="PF18476">
    <property type="entry name" value="PIN_8"/>
    <property type="match status" value="1"/>
</dbReference>
<feature type="domain" description="PIN like" evidence="1">
    <location>
        <begin position="25"/>
        <end position="270"/>
    </location>
</feature>
<comment type="caution">
    <text evidence="2">The sequence shown here is derived from an EMBL/GenBank/DDBJ whole genome shotgun (WGS) entry which is preliminary data.</text>
</comment>
<evidence type="ECO:0000313" key="2">
    <source>
        <dbReference type="EMBL" id="EOA06431.1"/>
    </source>
</evidence>
<reference evidence="2 3" key="1">
    <citation type="journal article" date="2013" name="Front. Microbiol.">
        <title>The genome of the endophytic bacterium H. frisingense GSF30(T) identifies diverse strategies in the Herbaspirillum genus to interact with plants.</title>
        <authorList>
            <person name="Straub D."/>
            <person name="Rothballer M."/>
            <person name="Hartmann A."/>
            <person name="Ludewig U."/>
        </authorList>
    </citation>
    <scope>NUCLEOTIDE SEQUENCE [LARGE SCALE GENOMIC DNA]</scope>
    <source>
        <strain evidence="2 3">GSF30</strain>
    </source>
</reference>
<organism evidence="2 3">
    <name type="scientific">Herbaspirillum frisingense GSF30</name>
    <dbReference type="NCBI Taxonomy" id="864073"/>
    <lineage>
        <taxon>Bacteria</taxon>
        <taxon>Pseudomonadati</taxon>
        <taxon>Pseudomonadota</taxon>
        <taxon>Betaproteobacteria</taxon>
        <taxon>Burkholderiales</taxon>
        <taxon>Oxalobacteraceae</taxon>
        <taxon>Herbaspirillum</taxon>
    </lineage>
</organism>
<name>A0AAI9IHP2_9BURK</name>
<gene>
    <name evidence="2" type="ORF">HFRIS_001689</name>
</gene>
<dbReference type="RefSeq" id="WP_006461479.1">
    <property type="nucleotide sequence ID" value="NZ_AEEC02000002.1"/>
</dbReference>
<dbReference type="InterPro" id="IPR041578">
    <property type="entry name" value="PIN_8"/>
</dbReference>
<dbReference type="AlphaFoldDB" id="A0AAI9IHP2"/>
<keyword evidence="2" id="KW-0808">Transferase</keyword>
<protein>
    <submittedName>
        <fullName evidence="2">Signal transduction histidine kinase</fullName>
    </submittedName>
</protein>
<sequence length="474" mass="54333">MLEVLLRTHRDPDDIDFESIWENGLFIFDSNVLLDLYRLPEPASNDLIGVLRDEHLRQRIWIGFQVIVEFLNNRHEAISDQKNKFNTVRVLLEEASSQYDEVFEKLTVELGKLKLKQRHSLIDPDKFLTSENISEGKAVIDNFLNELAVLESKQSDVNDRDQIKDIVLEIFTEKVGEGFSKKELDEIYKSGERRYENNVPPGYKDKSKHGSYEVGDRELVRKFGDLILWKEIIRKVKIDQVATVVLVTGDIKEDWWLEKRGKKLGPRKELLNEIYTEAPCVQTFYMYDTASFLKHAKSRLNANVRDSSISQAKDLIAKSRKSRVVAEEGYVYLSELIKTVAASWPKLRIGIGRSVYSLSPANLDATVMKRCLDEIFSNALTHGIHEYVGVQAKVRADSLVLRFKNKVELKSTSGLDSSGDSESTLHRSLGLSYVHELMSKEGVLVNTVLAGKNFALELHIPKEKFYREQTSDFE</sequence>
<dbReference type="Proteomes" id="UP000006772">
    <property type="component" value="Unassembled WGS sequence"/>
</dbReference>
<proteinExistence type="predicted"/>
<evidence type="ECO:0000313" key="3">
    <source>
        <dbReference type="Proteomes" id="UP000006772"/>
    </source>
</evidence>
<dbReference type="EMBL" id="AEEC02000002">
    <property type="protein sequence ID" value="EOA06431.1"/>
    <property type="molecule type" value="Genomic_DNA"/>
</dbReference>
<accession>A0AAI9IHP2</accession>
<keyword evidence="2" id="KW-0418">Kinase</keyword>
<evidence type="ECO:0000259" key="1">
    <source>
        <dbReference type="Pfam" id="PF18476"/>
    </source>
</evidence>
<dbReference type="GO" id="GO:0016301">
    <property type="term" value="F:kinase activity"/>
    <property type="evidence" value="ECO:0007669"/>
    <property type="project" value="UniProtKB-KW"/>
</dbReference>